<evidence type="ECO:0000313" key="4">
    <source>
        <dbReference type="EMBL" id="CBX27599.1"/>
    </source>
</evidence>
<comment type="similarity">
    <text evidence="1 3">Belongs to the short-chain dehydrogenases/reductases (SDR) family.</text>
</comment>
<sequence>MKLFGGKCLTYIGTEGSCRRLLMKLKDKVAIITGGSAGIGKAIALGMAKEGADIVITARNEERLKTAEQDIKNVGVEVLALKSDISVLSDIKDMVDKAIKKFGKIDILVNNAGISGSPIPFLEKNEETFDKVVAVNQKGVFFCTQFVAREMVKRKYGKIIGICSAQARVGVPLSTEYAGTKGAMLAMTRSMAAELSPMGINVNAIACGNNRYRDDPGSRLSETNDSIYSECNPFATDCFGKRLYRHSRTVSFG</sequence>
<dbReference type="EMBL" id="FR695866">
    <property type="protein sequence ID" value="CBX27599.1"/>
    <property type="molecule type" value="Genomic_DNA"/>
</dbReference>
<dbReference type="AlphaFoldDB" id="E1YAK5"/>
<protein>
    <submittedName>
        <fullName evidence="4">3-oxoacyl-[acyl-carrier-protein] reductase</fullName>
    </submittedName>
</protein>
<dbReference type="InterPro" id="IPR002347">
    <property type="entry name" value="SDR_fam"/>
</dbReference>
<dbReference type="PROSITE" id="PS00061">
    <property type="entry name" value="ADH_SHORT"/>
    <property type="match status" value="1"/>
</dbReference>
<dbReference type="InterPro" id="IPR036291">
    <property type="entry name" value="NAD(P)-bd_dom_sf"/>
</dbReference>
<dbReference type="FunFam" id="3.40.50.720:FF:000084">
    <property type="entry name" value="Short-chain dehydrogenase reductase"/>
    <property type="match status" value="1"/>
</dbReference>
<dbReference type="PANTHER" id="PTHR42760:SF133">
    <property type="entry name" value="3-OXOACYL-[ACYL-CARRIER-PROTEIN] REDUCTASE"/>
    <property type="match status" value="1"/>
</dbReference>
<dbReference type="GO" id="GO:0048038">
    <property type="term" value="F:quinone binding"/>
    <property type="evidence" value="ECO:0007669"/>
    <property type="project" value="TreeGrafter"/>
</dbReference>
<keyword evidence="2" id="KW-0560">Oxidoreductase</keyword>
<dbReference type="PANTHER" id="PTHR42760">
    <property type="entry name" value="SHORT-CHAIN DEHYDROGENASES/REDUCTASES FAMILY MEMBER"/>
    <property type="match status" value="1"/>
</dbReference>
<gene>
    <name evidence="4" type="ORF">N47_H24210</name>
</gene>
<dbReference type="PRINTS" id="PR00080">
    <property type="entry name" value="SDRFAMILY"/>
</dbReference>
<dbReference type="GO" id="GO:0006633">
    <property type="term" value="P:fatty acid biosynthetic process"/>
    <property type="evidence" value="ECO:0007669"/>
    <property type="project" value="TreeGrafter"/>
</dbReference>
<reference evidence="4" key="1">
    <citation type="journal article" date="2011" name="Environ. Microbiol.">
        <title>Genomic insights into the metabolic potential of the polycyclic aromatic hydrocarbon degrading sulfate-reducing Deltaproteobacterium N47.</title>
        <authorList>
            <person name="Bergmann F."/>
            <person name="Selesi D."/>
            <person name="Weinmaier T."/>
            <person name="Tischler P."/>
            <person name="Rattei T."/>
            <person name="Meckenstock R.U."/>
        </authorList>
    </citation>
    <scope>NUCLEOTIDE SEQUENCE</scope>
</reference>
<evidence type="ECO:0000256" key="1">
    <source>
        <dbReference type="ARBA" id="ARBA00006484"/>
    </source>
</evidence>
<proteinExistence type="inferred from homology"/>
<evidence type="ECO:0000256" key="3">
    <source>
        <dbReference type="RuleBase" id="RU000363"/>
    </source>
</evidence>
<name>E1YAK5_9BACT</name>
<dbReference type="Pfam" id="PF00106">
    <property type="entry name" value="adh_short"/>
    <property type="match status" value="1"/>
</dbReference>
<dbReference type="PRINTS" id="PR00081">
    <property type="entry name" value="GDHRDH"/>
</dbReference>
<evidence type="ECO:0000256" key="2">
    <source>
        <dbReference type="ARBA" id="ARBA00023002"/>
    </source>
</evidence>
<dbReference type="GO" id="GO:0016616">
    <property type="term" value="F:oxidoreductase activity, acting on the CH-OH group of donors, NAD or NADP as acceptor"/>
    <property type="evidence" value="ECO:0007669"/>
    <property type="project" value="TreeGrafter"/>
</dbReference>
<accession>E1YAK5</accession>
<dbReference type="SUPFAM" id="SSF51735">
    <property type="entry name" value="NAD(P)-binding Rossmann-fold domains"/>
    <property type="match status" value="1"/>
</dbReference>
<organism evidence="4">
    <name type="scientific">uncultured Desulfobacterium sp</name>
    <dbReference type="NCBI Taxonomy" id="201089"/>
    <lineage>
        <taxon>Bacteria</taxon>
        <taxon>Pseudomonadati</taxon>
        <taxon>Thermodesulfobacteriota</taxon>
        <taxon>Desulfobacteria</taxon>
        <taxon>Desulfobacterales</taxon>
        <taxon>Desulfobacteriaceae</taxon>
        <taxon>Desulfobacterium</taxon>
        <taxon>environmental samples</taxon>
    </lineage>
</organism>
<dbReference type="InterPro" id="IPR020904">
    <property type="entry name" value="Sc_DH/Rdtase_CS"/>
</dbReference>
<dbReference type="Gene3D" id="3.40.50.720">
    <property type="entry name" value="NAD(P)-binding Rossmann-like Domain"/>
    <property type="match status" value="1"/>
</dbReference>